<dbReference type="OrthoDB" id="9795467at2"/>
<keyword evidence="2" id="KW-0813">Transport</keyword>
<name>A0A1H0LJ87_9PSEU</name>
<dbReference type="PANTHER" id="PTHR43649">
    <property type="entry name" value="ARABINOSE-BINDING PROTEIN-RELATED"/>
    <property type="match status" value="1"/>
</dbReference>
<gene>
    <name evidence="2" type="ORF">SAMN05421507_103340</name>
</gene>
<dbReference type="Pfam" id="PF13416">
    <property type="entry name" value="SBP_bac_8"/>
    <property type="match status" value="1"/>
</dbReference>
<dbReference type="AlphaFoldDB" id="A0A1H0LJ87"/>
<dbReference type="PROSITE" id="PS51257">
    <property type="entry name" value="PROKAR_LIPOPROTEIN"/>
    <property type="match status" value="1"/>
</dbReference>
<dbReference type="Gene3D" id="3.40.190.10">
    <property type="entry name" value="Periplasmic binding protein-like II"/>
    <property type="match status" value="1"/>
</dbReference>
<organism evidence="2 3">
    <name type="scientific">Lentzea jiangxiensis</name>
    <dbReference type="NCBI Taxonomy" id="641025"/>
    <lineage>
        <taxon>Bacteria</taxon>
        <taxon>Bacillati</taxon>
        <taxon>Actinomycetota</taxon>
        <taxon>Actinomycetes</taxon>
        <taxon>Pseudonocardiales</taxon>
        <taxon>Pseudonocardiaceae</taxon>
        <taxon>Lentzea</taxon>
    </lineage>
</organism>
<dbReference type="PANTHER" id="PTHR43649:SF30">
    <property type="entry name" value="ABC TRANSPORTER SUBSTRATE-BINDING PROTEIN"/>
    <property type="match status" value="1"/>
</dbReference>
<dbReference type="RefSeq" id="WP_090097052.1">
    <property type="nucleotide sequence ID" value="NZ_FNIX01000003.1"/>
</dbReference>
<feature type="signal peptide" evidence="1">
    <location>
        <begin position="1"/>
        <end position="24"/>
    </location>
</feature>
<keyword evidence="3" id="KW-1185">Reference proteome</keyword>
<dbReference type="EMBL" id="FNIX01000003">
    <property type="protein sequence ID" value="SDO68259.1"/>
    <property type="molecule type" value="Genomic_DNA"/>
</dbReference>
<evidence type="ECO:0000313" key="2">
    <source>
        <dbReference type="EMBL" id="SDO68259.1"/>
    </source>
</evidence>
<feature type="chain" id="PRO_5039339057" evidence="1">
    <location>
        <begin position="25"/>
        <end position="438"/>
    </location>
</feature>
<keyword evidence="2" id="KW-0762">Sugar transport</keyword>
<reference evidence="3" key="1">
    <citation type="submission" date="2016-10" db="EMBL/GenBank/DDBJ databases">
        <authorList>
            <person name="Varghese N."/>
            <person name="Submissions S."/>
        </authorList>
    </citation>
    <scope>NUCLEOTIDE SEQUENCE [LARGE SCALE GENOMIC DNA]</scope>
    <source>
        <strain evidence="3">CGMCC 4.6609</strain>
    </source>
</reference>
<dbReference type="SUPFAM" id="SSF53850">
    <property type="entry name" value="Periplasmic binding protein-like II"/>
    <property type="match status" value="1"/>
</dbReference>
<dbReference type="InterPro" id="IPR050490">
    <property type="entry name" value="Bact_solute-bd_prot1"/>
</dbReference>
<keyword evidence="1" id="KW-0732">Signal</keyword>
<proteinExistence type="predicted"/>
<evidence type="ECO:0000256" key="1">
    <source>
        <dbReference type="SAM" id="SignalP"/>
    </source>
</evidence>
<protein>
    <submittedName>
        <fullName evidence="2">Multiple sugar transport system substrate-binding protein</fullName>
    </submittedName>
</protein>
<accession>A0A1H0LJ87</accession>
<evidence type="ECO:0000313" key="3">
    <source>
        <dbReference type="Proteomes" id="UP000199691"/>
    </source>
</evidence>
<dbReference type="Proteomes" id="UP000199691">
    <property type="component" value="Unassembled WGS sequence"/>
</dbReference>
<dbReference type="InterPro" id="IPR006059">
    <property type="entry name" value="SBP"/>
</dbReference>
<dbReference type="STRING" id="641025.SAMN05421507_103340"/>
<sequence length="438" mass="47298">MTRWPVAGLLALLVAGCGGLGPSAADRPDTLVTTGFGLPDEHATARVDVFRQRRPEVDLRINEGAFDEQQFLSAVAAGDPPDLVYADRRKLGGYAARGAVQDLGPCLRRQGVDLARYRAAAVRQVTYGNVVYGVPDFFTVRVLVLNNPVLRQAGIDPASVSTSDWTALARMAEKLARVQDGRIERIGFDPRMPEFLALWSKANGADLVSDGPHLDDPRVVEAVRYTADLVRAQGGWAAFRAFRDTFDSFGANNELVTGQVAAMAIDSWYVNTLAANSPQVDVTVVPFTDRQGAVLTEAGGQAWAIPQGARHPELACEFIATMTAADTWVTAAKARRDALAKKGKPYSGTFTANRVADEKIFGEVYDPRGIPVLEQGVRVLRSVQDRSFALPPSPAASDLVRSWESAVARALLGGQSPQEAMRQAQREAERAITRVGGR</sequence>